<evidence type="ECO:0000256" key="1">
    <source>
        <dbReference type="ARBA" id="ARBA00022801"/>
    </source>
</evidence>
<dbReference type="Proteomes" id="UP001176891">
    <property type="component" value="Unassembled WGS sequence"/>
</dbReference>
<dbReference type="InterPro" id="IPR039329">
    <property type="entry name" value="SIAE"/>
</dbReference>
<dbReference type="RefSeq" id="WP_303280736.1">
    <property type="nucleotide sequence ID" value="NZ_BAABCZ010000016.1"/>
</dbReference>
<feature type="chain" id="PRO_5047335413" evidence="2">
    <location>
        <begin position="27"/>
        <end position="489"/>
    </location>
</feature>
<protein>
    <submittedName>
        <fullName evidence="4">Sialate O-acetylesterase</fullName>
    </submittedName>
</protein>
<comment type="caution">
    <text evidence="4">The sequence shown here is derived from an EMBL/GenBank/DDBJ whole genome shotgun (WGS) entry which is preliminary data.</text>
</comment>
<reference evidence="4" key="1">
    <citation type="submission" date="2023-07" db="EMBL/GenBank/DDBJ databases">
        <title>Two novel species in the genus Flavivirga.</title>
        <authorList>
            <person name="Kwon K."/>
        </authorList>
    </citation>
    <scope>NUCLEOTIDE SEQUENCE</scope>
    <source>
        <strain evidence="4">KACC 14157</strain>
    </source>
</reference>
<evidence type="ECO:0000256" key="2">
    <source>
        <dbReference type="SAM" id="SignalP"/>
    </source>
</evidence>
<feature type="signal peptide" evidence="2">
    <location>
        <begin position="1"/>
        <end position="26"/>
    </location>
</feature>
<feature type="domain" description="Sialate O-acetylesterase" evidence="3">
    <location>
        <begin position="112"/>
        <end position="350"/>
    </location>
</feature>
<name>A0ABT8WXZ2_9FLAO</name>
<dbReference type="PANTHER" id="PTHR22901:SF0">
    <property type="entry name" value="SIALATE O-ACETYLESTERASE"/>
    <property type="match status" value="1"/>
</dbReference>
<dbReference type="EMBL" id="JAUOEM010000001">
    <property type="protein sequence ID" value="MDO5986215.1"/>
    <property type="molecule type" value="Genomic_DNA"/>
</dbReference>
<gene>
    <name evidence="4" type="ORF">Q4Q39_02255</name>
</gene>
<dbReference type="InterPro" id="IPR036514">
    <property type="entry name" value="SGNH_hydro_sf"/>
</dbReference>
<keyword evidence="2" id="KW-0732">Signal</keyword>
<proteinExistence type="predicted"/>
<evidence type="ECO:0000313" key="5">
    <source>
        <dbReference type="Proteomes" id="UP001176891"/>
    </source>
</evidence>
<sequence length="489" mass="55607">MKRYNKTKTKMCCILLLLLSNFAIHAEIKLPAIVSSNMVLQRNTTVKVWGWADKGEKITITASWLSKLVTITADNKGKWITSLKTTNSKEPQTINLKSNVSNITLENVVFGEVWLCSGQSNMNFGLVGNPGQPVYRSVQTIANSRNKNLRLFTVNKNPSLEPTKKLHAKNEGWTYANPNTVPEFSAVAYFFGSQLQNILDVPVGMIHSSWGASPIQAWMSMEVLTKHQKLDFSNYEKYPNKTNTVLFNGMINPITSYTIKGALWYQGEANRSEPQHYAKLMSMMVKEWREKWNIGDFPFYYVQIAPFSSYGAINEYSNYKNAAFLREAQLKAMDIIPNTFMACTMDIGSKTSIHPPRKKEVADRLLNIALHKTYSYKTIDFSGPIFSSMEAKDNGLLLKFKYAENGLYAYESEKIEGFEIAGEDKVFYPAKAKIIDRRYIFISNKNVTNPKEGRYGWQNWIKGSLFDCSLLPAPSFRTDNWDGAVQVKQ</sequence>
<dbReference type="PANTHER" id="PTHR22901">
    <property type="entry name" value="SIALATE O-ACETYLESTERASE"/>
    <property type="match status" value="1"/>
</dbReference>
<dbReference type="Pfam" id="PF03629">
    <property type="entry name" value="SASA"/>
    <property type="match status" value="1"/>
</dbReference>
<dbReference type="InterPro" id="IPR005181">
    <property type="entry name" value="SASA"/>
</dbReference>
<accession>A0ABT8WXZ2</accession>
<evidence type="ECO:0000313" key="4">
    <source>
        <dbReference type="EMBL" id="MDO5986215.1"/>
    </source>
</evidence>
<organism evidence="4 5">
    <name type="scientific">Flavivirga amylovorans</name>
    <dbReference type="NCBI Taxonomy" id="870486"/>
    <lineage>
        <taxon>Bacteria</taxon>
        <taxon>Pseudomonadati</taxon>
        <taxon>Bacteroidota</taxon>
        <taxon>Flavobacteriia</taxon>
        <taxon>Flavobacteriales</taxon>
        <taxon>Flavobacteriaceae</taxon>
        <taxon>Flavivirga</taxon>
    </lineage>
</organism>
<dbReference type="Gene3D" id="3.40.50.1110">
    <property type="entry name" value="SGNH hydrolase"/>
    <property type="match status" value="1"/>
</dbReference>
<keyword evidence="1" id="KW-0378">Hydrolase</keyword>
<evidence type="ECO:0000259" key="3">
    <source>
        <dbReference type="Pfam" id="PF03629"/>
    </source>
</evidence>
<dbReference type="SUPFAM" id="SSF52266">
    <property type="entry name" value="SGNH hydrolase"/>
    <property type="match status" value="1"/>
</dbReference>
<keyword evidence="5" id="KW-1185">Reference proteome</keyword>